<accession>A0A9P3PL11</accession>
<dbReference type="Proteomes" id="UP001063166">
    <property type="component" value="Unassembled WGS sequence"/>
</dbReference>
<name>A0A9P3PL11_LYOSH</name>
<comment type="caution">
    <text evidence="3">The sequence shown here is derived from an EMBL/GenBank/DDBJ whole genome shotgun (WGS) entry which is preliminary data.</text>
</comment>
<feature type="compositionally biased region" description="Low complexity" evidence="1">
    <location>
        <begin position="780"/>
        <end position="798"/>
    </location>
</feature>
<feature type="compositionally biased region" description="Polar residues" evidence="1">
    <location>
        <begin position="765"/>
        <end position="779"/>
    </location>
</feature>
<feature type="region of interest" description="Disordered" evidence="1">
    <location>
        <begin position="598"/>
        <end position="1004"/>
    </location>
</feature>
<feature type="region of interest" description="Disordered" evidence="1">
    <location>
        <begin position="451"/>
        <end position="556"/>
    </location>
</feature>
<evidence type="ECO:0000313" key="4">
    <source>
        <dbReference type="Proteomes" id="UP001063166"/>
    </source>
</evidence>
<feature type="compositionally biased region" description="Low complexity" evidence="1">
    <location>
        <begin position="750"/>
        <end position="764"/>
    </location>
</feature>
<feature type="compositionally biased region" description="Polar residues" evidence="1">
    <location>
        <begin position="66"/>
        <end position="85"/>
    </location>
</feature>
<dbReference type="Gene3D" id="2.30.29.30">
    <property type="entry name" value="Pleckstrin-homology domain (PH domain)/Phosphotyrosine-binding domain (PTB)"/>
    <property type="match status" value="1"/>
</dbReference>
<feature type="compositionally biased region" description="Low complexity" evidence="1">
    <location>
        <begin position="832"/>
        <end position="842"/>
    </location>
</feature>
<feature type="region of interest" description="Disordered" evidence="1">
    <location>
        <begin position="1026"/>
        <end position="1060"/>
    </location>
</feature>
<evidence type="ECO:0000256" key="1">
    <source>
        <dbReference type="SAM" id="MobiDB-lite"/>
    </source>
</evidence>
<evidence type="ECO:0000313" key="3">
    <source>
        <dbReference type="EMBL" id="GLB38257.1"/>
    </source>
</evidence>
<organism evidence="3 4">
    <name type="scientific">Lyophyllum shimeji</name>
    <name type="common">Hon-shimeji</name>
    <name type="synonym">Tricholoma shimeji</name>
    <dbReference type="NCBI Taxonomy" id="47721"/>
    <lineage>
        <taxon>Eukaryota</taxon>
        <taxon>Fungi</taxon>
        <taxon>Dikarya</taxon>
        <taxon>Basidiomycota</taxon>
        <taxon>Agaricomycotina</taxon>
        <taxon>Agaricomycetes</taxon>
        <taxon>Agaricomycetidae</taxon>
        <taxon>Agaricales</taxon>
        <taxon>Tricholomatineae</taxon>
        <taxon>Lyophyllaceae</taxon>
        <taxon>Lyophyllum</taxon>
    </lineage>
</organism>
<proteinExistence type="predicted"/>
<feature type="compositionally biased region" description="Low complexity" evidence="1">
    <location>
        <begin position="504"/>
        <end position="517"/>
    </location>
</feature>
<feature type="compositionally biased region" description="Polar residues" evidence="1">
    <location>
        <begin position="638"/>
        <end position="650"/>
    </location>
</feature>
<protein>
    <recommendedName>
        <fullName evidence="2">PH domain-containing protein</fullName>
    </recommendedName>
</protein>
<dbReference type="PROSITE" id="PS50003">
    <property type="entry name" value="PH_DOMAIN"/>
    <property type="match status" value="1"/>
</dbReference>
<dbReference type="InterPro" id="IPR011993">
    <property type="entry name" value="PH-like_dom_sf"/>
</dbReference>
<feature type="compositionally biased region" description="Polar residues" evidence="1">
    <location>
        <begin position="930"/>
        <end position="943"/>
    </location>
</feature>
<feature type="compositionally biased region" description="Pro residues" evidence="1">
    <location>
        <begin position="1030"/>
        <end position="1042"/>
    </location>
</feature>
<feature type="domain" description="PH" evidence="2">
    <location>
        <begin position="278"/>
        <end position="413"/>
    </location>
</feature>
<feature type="compositionally biased region" description="Pro residues" evidence="1">
    <location>
        <begin position="903"/>
        <end position="926"/>
    </location>
</feature>
<dbReference type="InterPro" id="IPR001849">
    <property type="entry name" value="PH_domain"/>
</dbReference>
<feature type="compositionally biased region" description="Polar residues" evidence="1">
    <location>
        <begin position="37"/>
        <end position="53"/>
    </location>
</feature>
<feature type="region of interest" description="Disordered" evidence="1">
    <location>
        <begin position="1"/>
        <end position="110"/>
    </location>
</feature>
<feature type="compositionally biased region" description="Basic residues" evidence="1">
    <location>
        <begin position="944"/>
        <end position="954"/>
    </location>
</feature>
<dbReference type="AlphaFoldDB" id="A0A9P3PL11"/>
<feature type="compositionally biased region" description="Polar residues" evidence="1">
    <location>
        <begin position="464"/>
        <end position="496"/>
    </location>
</feature>
<feature type="compositionally biased region" description="Basic and acidic residues" evidence="1">
    <location>
        <begin position="520"/>
        <end position="532"/>
    </location>
</feature>
<evidence type="ECO:0000259" key="2">
    <source>
        <dbReference type="PROSITE" id="PS50003"/>
    </source>
</evidence>
<feature type="compositionally biased region" description="Low complexity" evidence="1">
    <location>
        <begin position="690"/>
        <end position="705"/>
    </location>
</feature>
<feature type="compositionally biased region" description="Polar residues" evidence="1">
    <location>
        <begin position="886"/>
        <end position="898"/>
    </location>
</feature>
<reference evidence="3" key="1">
    <citation type="submission" date="2022-07" db="EMBL/GenBank/DDBJ databases">
        <title>The genome of Lyophyllum shimeji provides insight into the initial evolution of ectomycorrhizal fungal genome.</title>
        <authorList>
            <person name="Kobayashi Y."/>
            <person name="Shibata T."/>
            <person name="Hirakawa H."/>
            <person name="Shigenobu S."/>
            <person name="Nishiyama T."/>
            <person name="Yamada A."/>
            <person name="Hasebe M."/>
            <person name="Kawaguchi M."/>
        </authorList>
    </citation>
    <scope>NUCLEOTIDE SEQUENCE</scope>
    <source>
        <strain evidence="3">AT787</strain>
    </source>
</reference>
<feature type="compositionally biased region" description="Pro residues" evidence="1">
    <location>
        <begin position="808"/>
        <end position="826"/>
    </location>
</feature>
<dbReference type="OrthoDB" id="3256387at2759"/>
<gene>
    <name evidence="3" type="ORF">LshimejAT787_0501220</name>
</gene>
<sequence length="1104" mass="117752">MSFPAPRSSAPGSLASFRFGSRSDSSQSLWKGKETTDSTSNARARRASTQSTPKGKEAAYDGGLDGQTSPSTTSFAFGSNETFASSRYKASHEPSRPSTADATSPKKNRGSLLVAASDALGFRFGRRRPSIRQPPMPIILPDVIEISAPPPRDEEDEERDRLRDMAAQSIGLRVVVKPDTYSLHDSVEEMDEESEPVTEEAEDAKVPAPLADAENHASCNIVPRSPQESTYSVAPTSPLITTRFRSRSMVHSRSNSRTNSISLAPYPQFPATFNAIDQFQQAGTMLYKYYQPPSLRIFALSKNWRHRFMVLSAPTASSAQNSGPPVSYLHLFKSAVGEEKELERLEINEDSVVFVAEEDVGGRKHVVKVGGKDVGAMKKELNHEEGGRTMWFLHITDSAEAQKWITVIKNAILGQRTVRAGLGLPTSTLGGVEPRGDMDVMLSMRAQGLITSPTTAVATRPPENGSQTPPDRTYASSISSHRSQATVARSVSSGAVSTLRGFFTGSTRPRSTSRATSIDSQHDRDRDTHEDSFGSMGNHLLGGLRPSTVDPTLGTHPVMTHASLPFSGSVLSPEHRLERKIAVDRAIQWASTSTIEHTAAKQDRATRTLSLGSLSLQPPPRKRWTSAGPARPGPDSVVHTNGDSAASPETASPEKAETEPPLSPTFSGFTFGTPEQRPRAPSIHSVSTLASAENNAEKSSSSTKRSSVKRWSRQGGVLPRRLTPPSGPPPSIPTNQPSASRAGRLSLDGSANRSRTSSTHSASSQKSFVSSLPSFSNKRASGSSVLSASSISHSPAASRPGSAHRMSMPPPRPAPTSALPPPPNQDPPKSDPFPSSSSSCKPSSRESVAHRAFKLSMIAPKPPPSGMPPPRPDEAQPKRKSHRRNSSAGSYSHPTSLDSIPASPVPAPVAITPPFPPPTGPLPPTPVSSQPATTNTTPTQSRPGSRHISIKQRLRILSAPSAASPPPAHLPSDQILNGTALHRRPLPGTTSTAQAPVPVPLSPPATPIAEKITLYQNDPSFLQIHTPVTPHLPLPRARPVPPESEVISLSPPPRRGSKQISVVGSDVDLESPAAEDGKSAVEGEHRLMSLSRPGSVISLGFVSM</sequence>
<keyword evidence="4" id="KW-1185">Reference proteome</keyword>
<feature type="compositionally biased region" description="Pro residues" evidence="1">
    <location>
        <begin position="860"/>
        <end position="870"/>
    </location>
</feature>
<dbReference type="EMBL" id="BRPK01000005">
    <property type="protein sequence ID" value="GLB38257.1"/>
    <property type="molecule type" value="Genomic_DNA"/>
</dbReference>